<dbReference type="GO" id="GO:0003676">
    <property type="term" value="F:nucleic acid binding"/>
    <property type="evidence" value="ECO:0007669"/>
    <property type="project" value="InterPro"/>
</dbReference>
<dbReference type="RefSeq" id="WP_282199106.1">
    <property type="nucleotide sequence ID" value="NZ_BOQE01000001.1"/>
</dbReference>
<evidence type="ECO:0000259" key="1">
    <source>
        <dbReference type="SMART" id="SM00507"/>
    </source>
</evidence>
<dbReference type="CDD" id="cd00085">
    <property type="entry name" value="HNHc"/>
    <property type="match status" value="1"/>
</dbReference>
<dbReference type="SMART" id="SM00507">
    <property type="entry name" value="HNHc"/>
    <property type="match status" value="1"/>
</dbReference>
<name>A0AAV4LDT6_9BACL</name>
<dbReference type="GO" id="GO:0008270">
    <property type="term" value="F:zinc ion binding"/>
    <property type="evidence" value="ECO:0007669"/>
    <property type="project" value="InterPro"/>
</dbReference>
<comment type="caution">
    <text evidence="2">The sequence shown here is derived from an EMBL/GenBank/DDBJ whole genome shotgun (WGS) entry which is preliminary data.</text>
</comment>
<dbReference type="InterPro" id="IPR058712">
    <property type="entry name" value="SRA_ScoMcrA"/>
</dbReference>
<dbReference type="AlphaFoldDB" id="A0AAV4LDT6"/>
<proteinExistence type="predicted"/>
<reference evidence="2" key="1">
    <citation type="journal article" date="2023" name="Int. J. Syst. Evol. Microbiol.">
        <title>Collibacillus ludicampi gen. nov., sp. nov., a new soil bacterium of the family Alicyclobacillaceae.</title>
        <authorList>
            <person name="Jojima T."/>
            <person name="Ioku Y."/>
            <person name="Fukuta Y."/>
            <person name="Shirasaka N."/>
            <person name="Matsumura Y."/>
            <person name="Mori M."/>
        </authorList>
    </citation>
    <scope>NUCLEOTIDE SEQUENCE</scope>
    <source>
        <strain evidence="2">TP075</strain>
    </source>
</reference>
<organism evidence="2 3">
    <name type="scientific">Collibacillus ludicampi</name>
    <dbReference type="NCBI Taxonomy" id="2771369"/>
    <lineage>
        <taxon>Bacteria</taxon>
        <taxon>Bacillati</taxon>
        <taxon>Bacillota</taxon>
        <taxon>Bacilli</taxon>
        <taxon>Bacillales</taxon>
        <taxon>Alicyclobacillaceae</taxon>
        <taxon>Collibacillus</taxon>
    </lineage>
</organism>
<protein>
    <recommendedName>
        <fullName evidence="1">HNH nuclease domain-containing protein</fullName>
    </recommendedName>
</protein>
<dbReference type="InterPro" id="IPR003615">
    <property type="entry name" value="HNH_nuc"/>
</dbReference>
<dbReference type="GO" id="GO:0004519">
    <property type="term" value="F:endonuclease activity"/>
    <property type="evidence" value="ECO:0007669"/>
    <property type="project" value="InterPro"/>
</dbReference>
<sequence>MSFNHGLKRGEVITNEKLMRIFKCGISGGMRRSNETNTLVLISDHTKSLYDDRWDGEIIHYTGMGKIGDQSLTFMQNKTLYESNENGIEVYFFEVFEPNNYIFWGQVKLHGEPYQEYQLDEEGNKRKVWIFPLEFVNDTSINALPESVIKNGHEQNEKKVRKLDDKELLKRASLPKSKAGIRKIISQTYDRDPFVSEYAKRRARGYCQLCEKPAPFTDKKGQPYLETHHIVWLSKGGPDTIENTVALCPNCHRKMHSLNLDEDIEKLMKKANEYIKVDL</sequence>
<dbReference type="Proteomes" id="UP001057291">
    <property type="component" value="Unassembled WGS sequence"/>
</dbReference>
<dbReference type="EMBL" id="BOQE01000001">
    <property type="protein sequence ID" value="GIM45947.1"/>
    <property type="molecule type" value="Genomic_DNA"/>
</dbReference>
<feature type="domain" description="HNH nuclease" evidence="1">
    <location>
        <begin position="194"/>
        <end position="253"/>
    </location>
</feature>
<accession>A0AAV4LDT6</accession>
<evidence type="ECO:0000313" key="3">
    <source>
        <dbReference type="Proteomes" id="UP001057291"/>
    </source>
</evidence>
<dbReference type="Gene3D" id="1.10.30.50">
    <property type="match status" value="1"/>
</dbReference>
<gene>
    <name evidence="2" type="ORF">DNHGIG_14960</name>
</gene>
<dbReference type="Pfam" id="PF26348">
    <property type="entry name" value="SRA_ScoMcrA"/>
    <property type="match status" value="1"/>
</dbReference>
<keyword evidence="3" id="KW-1185">Reference proteome</keyword>
<evidence type="ECO:0000313" key="2">
    <source>
        <dbReference type="EMBL" id="GIM45947.1"/>
    </source>
</evidence>
<dbReference type="Pfam" id="PF01844">
    <property type="entry name" value="HNH"/>
    <property type="match status" value="1"/>
</dbReference>
<dbReference type="InterPro" id="IPR002711">
    <property type="entry name" value="HNH"/>
</dbReference>